<evidence type="ECO:0000256" key="8">
    <source>
        <dbReference type="RuleBase" id="RU363051"/>
    </source>
</evidence>
<dbReference type="EMBL" id="MCGO01000007">
    <property type="protein sequence ID" value="ORY50498.1"/>
    <property type="molecule type" value="Genomic_DNA"/>
</dbReference>
<dbReference type="GO" id="GO:0042744">
    <property type="term" value="P:hydrogen peroxide catabolic process"/>
    <property type="evidence" value="ECO:0007669"/>
    <property type="project" value="TreeGrafter"/>
</dbReference>
<dbReference type="STRING" id="329046.A0A1Y2CTW5"/>
<protein>
    <recommendedName>
        <fullName evidence="8">Peroxidase</fullName>
        <ecNumber evidence="8">1.11.1.-</ecNumber>
    </recommendedName>
</protein>
<evidence type="ECO:0000256" key="1">
    <source>
        <dbReference type="ARBA" id="ARBA00003917"/>
    </source>
</evidence>
<keyword evidence="11" id="KW-1185">Reference proteome</keyword>
<keyword evidence="3 8" id="KW-0575">Peroxidase</keyword>
<evidence type="ECO:0000256" key="4">
    <source>
        <dbReference type="ARBA" id="ARBA00022617"/>
    </source>
</evidence>
<dbReference type="InterPro" id="IPR002016">
    <property type="entry name" value="Haem_peroxidase"/>
</dbReference>
<keyword evidence="5" id="KW-0479">Metal-binding</keyword>
<sequence>MSLALLSVLSLLVSSVVSHGNTTSFPATVSGLAQTFEGHLAVPFGCGINLDDMVSRRLSFSNLAALWLRAAFHDVGKYNPSTSAPVAGLLPTFLNEKENDGIGLSIATHFASKYKFNYSSADFIAIAGQVTVTHCGGPSFNFSVGRVDAPSGTKFSSLPNLLPDDELDSYQVIKQKLYRLGLNNEDIVALVSGSHTMGGQSLKGNCRLKVDCNIAKDPELRPIVELFAQDQAAFFKQYALSYPKLTSVGQNNNGWASFHLDLTVHENLVKEGGVNPPEFNVSPLATPSSVTTSSKSAAVGIFGTLAASIWVLAFSL</sequence>
<dbReference type="InterPro" id="IPR010255">
    <property type="entry name" value="Haem_peroxidase_sf"/>
</dbReference>
<organism evidence="10 11">
    <name type="scientific">Rhizoclosmatium globosum</name>
    <dbReference type="NCBI Taxonomy" id="329046"/>
    <lineage>
        <taxon>Eukaryota</taxon>
        <taxon>Fungi</taxon>
        <taxon>Fungi incertae sedis</taxon>
        <taxon>Chytridiomycota</taxon>
        <taxon>Chytridiomycota incertae sedis</taxon>
        <taxon>Chytridiomycetes</taxon>
        <taxon>Chytridiales</taxon>
        <taxon>Chytriomycetaceae</taxon>
        <taxon>Rhizoclosmatium</taxon>
    </lineage>
</organism>
<comment type="function">
    <text evidence="1">Destroys radicals which are normally produced within the cells and which are toxic to biological systems.</text>
</comment>
<dbReference type="PROSITE" id="PS50873">
    <property type="entry name" value="PEROXIDASE_4"/>
    <property type="match status" value="1"/>
</dbReference>
<keyword evidence="6 8" id="KW-0560">Oxidoreductase</keyword>
<dbReference type="GO" id="GO:0000302">
    <property type="term" value="P:response to reactive oxygen species"/>
    <property type="evidence" value="ECO:0007669"/>
    <property type="project" value="TreeGrafter"/>
</dbReference>
<dbReference type="OrthoDB" id="2114378at2759"/>
<evidence type="ECO:0000313" key="10">
    <source>
        <dbReference type="EMBL" id="ORY50498.1"/>
    </source>
</evidence>
<feature type="signal peptide" evidence="8">
    <location>
        <begin position="1"/>
        <end position="18"/>
    </location>
</feature>
<dbReference type="Pfam" id="PF00141">
    <property type="entry name" value="peroxidase"/>
    <property type="match status" value="1"/>
</dbReference>
<feature type="domain" description="Plant heme peroxidase family profile" evidence="9">
    <location>
        <begin position="119"/>
        <end position="198"/>
    </location>
</feature>
<dbReference type="Proteomes" id="UP000193642">
    <property type="component" value="Unassembled WGS sequence"/>
</dbReference>
<dbReference type="InterPro" id="IPR002207">
    <property type="entry name" value="Peroxidase_I"/>
</dbReference>
<reference evidence="10 11" key="1">
    <citation type="submission" date="2016-07" db="EMBL/GenBank/DDBJ databases">
        <title>Pervasive Adenine N6-methylation of Active Genes in Fungi.</title>
        <authorList>
            <consortium name="DOE Joint Genome Institute"/>
            <person name="Mondo S.J."/>
            <person name="Dannebaum R.O."/>
            <person name="Kuo R.C."/>
            <person name="Labutti K."/>
            <person name="Haridas S."/>
            <person name="Kuo A."/>
            <person name="Salamov A."/>
            <person name="Ahrendt S.R."/>
            <person name="Lipzen A."/>
            <person name="Sullivan W."/>
            <person name="Andreopoulos W.B."/>
            <person name="Clum A."/>
            <person name="Lindquist E."/>
            <person name="Daum C."/>
            <person name="Ramamoorthy G.K."/>
            <person name="Gryganskyi A."/>
            <person name="Culley D."/>
            <person name="Magnuson J.K."/>
            <person name="James T.Y."/>
            <person name="O'Malley M.A."/>
            <person name="Stajich J.E."/>
            <person name="Spatafora J.W."/>
            <person name="Visel A."/>
            <person name="Grigoriev I.V."/>
        </authorList>
    </citation>
    <scope>NUCLEOTIDE SEQUENCE [LARGE SCALE GENOMIC DNA]</scope>
    <source>
        <strain evidence="10 11">JEL800</strain>
    </source>
</reference>
<evidence type="ECO:0000259" key="9">
    <source>
        <dbReference type="PROSITE" id="PS50873"/>
    </source>
</evidence>
<dbReference type="AlphaFoldDB" id="A0A1Y2CTW5"/>
<evidence type="ECO:0000256" key="7">
    <source>
        <dbReference type="ARBA" id="ARBA00023004"/>
    </source>
</evidence>
<dbReference type="GO" id="GO:0020037">
    <property type="term" value="F:heme binding"/>
    <property type="evidence" value="ECO:0007669"/>
    <property type="project" value="UniProtKB-UniRule"/>
</dbReference>
<gene>
    <name evidence="10" type="ORF">BCR33DRAFT_713287</name>
</gene>
<keyword evidence="4" id="KW-0349">Heme</keyword>
<comment type="similarity">
    <text evidence="2">Belongs to the peroxidase family. Cytochrome c peroxidase subfamily.</text>
</comment>
<accession>A0A1Y2CTW5</accession>
<evidence type="ECO:0000313" key="11">
    <source>
        <dbReference type="Proteomes" id="UP000193642"/>
    </source>
</evidence>
<dbReference type="PANTHER" id="PTHR31356:SF36">
    <property type="entry name" value="L-ASCORBATE PEROXIDASE 3"/>
    <property type="match status" value="1"/>
</dbReference>
<dbReference type="GO" id="GO:0046872">
    <property type="term" value="F:metal ion binding"/>
    <property type="evidence" value="ECO:0007669"/>
    <property type="project" value="UniProtKB-UniRule"/>
</dbReference>
<dbReference type="GO" id="GO:0004601">
    <property type="term" value="F:peroxidase activity"/>
    <property type="evidence" value="ECO:0007669"/>
    <property type="project" value="UniProtKB-KW"/>
</dbReference>
<dbReference type="GO" id="GO:0034599">
    <property type="term" value="P:cellular response to oxidative stress"/>
    <property type="evidence" value="ECO:0007669"/>
    <property type="project" value="InterPro"/>
</dbReference>
<keyword evidence="7" id="KW-0408">Iron</keyword>
<dbReference type="EC" id="1.11.1.-" evidence="8"/>
<evidence type="ECO:0000256" key="5">
    <source>
        <dbReference type="ARBA" id="ARBA00022723"/>
    </source>
</evidence>
<dbReference type="PRINTS" id="PR00458">
    <property type="entry name" value="PEROXIDASE"/>
</dbReference>
<comment type="caution">
    <text evidence="10">The sequence shown here is derived from an EMBL/GenBank/DDBJ whole genome shotgun (WGS) entry which is preliminary data.</text>
</comment>
<evidence type="ECO:0000256" key="2">
    <source>
        <dbReference type="ARBA" id="ARBA00005997"/>
    </source>
</evidence>
<dbReference type="PRINTS" id="PR00459">
    <property type="entry name" value="ASPEROXIDASE"/>
</dbReference>
<dbReference type="Gene3D" id="1.10.520.10">
    <property type="match status" value="1"/>
</dbReference>
<dbReference type="PANTHER" id="PTHR31356">
    <property type="entry name" value="THYLAKOID LUMENAL 29 KDA PROTEIN, CHLOROPLASTIC-RELATED"/>
    <property type="match status" value="1"/>
</dbReference>
<keyword evidence="8" id="KW-0732">Signal</keyword>
<evidence type="ECO:0000256" key="3">
    <source>
        <dbReference type="ARBA" id="ARBA00022559"/>
    </source>
</evidence>
<evidence type="ECO:0000256" key="6">
    <source>
        <dbReference type="ARBA" id="ARBA00023002"/>
    </source>
</evidence>
<name>A0A1Y2CTW5_9FUNG</name>
<proteinExistence type="inferred from homology"/>
<dbReference type="SUPFAM" id="SSF48113">
    <property type="entry name" value="Heme-dependent peroxidases"/>
    <property type="match status" value="1"/>
</dbReference>
<feature type="chain" id="PRO_5011832847" description="Peroxidase" evidence="8">
    <location>
        <begin position="19"/>
        <end position="316"/>
    </location>
</feature>
<dbReference type="InterPro" id="IPR044831">
    <property type="entry name" value="Ccp1-like"/>
</dbReference>
<dbReference type="Gene3D" id="1.10.420.10">
    <property type="entry name" value="Peroxidase, domain 2"/>
    <property type="match status" value="2"/>
</dbReference>